<reference evidence="2 3" key="1">
    <citation type="journal article" date="2011" name="Proc. Natl. Acad. Sci. U.S.A.">
        <title>Evolutionary erosion of yeast sex chromosomes by mating-type switching accidents.</title>
        <authorList>
            <person name="Gordon J.L."/>
            <person name="Armisen D."/>
            <person name="Proux-Wera E."/>
            <person name="Oheigeartaigh S.S."/>
            <person name="Byrne K.P."/>
            <person name="Wolfe K.H."/>
        </authorList>
    </citation>
    <scope>NUCLEOTIDE SEQUENCE [LARGE SCALE GENOMIC DNA]</scope>
    <source>
        <strain evidence="3">ATCC 24235 / CBS 4417 / NBRC 1672 / NRRL Y-8282 / UCD 70-5</strain>
    </source>
</reference>
<name>G8BR37_TETPH</name>
<evidence type="ECO:0000256" key="1">
    <source>
        <dbReference type="SAM" id="MobiDB-lite"/>
    </source>
</evidence>
<proteinExistence type="predicted"/>
<dbReference type="eggNOG" id="ENOG502QW7S">
    <property type="taxonomic scope" value="Eukaryota"/>
</dbReference>
<evidence type="ECO:0000313" key="2">
    <source>
        <dbReference type="EMBL" id="CCE62213.1"/>
    </source>
</evidence>
<dbReference type="InterPro" id="IPR018818">
    <property type="entry name" value="Stb3"/>
</dbReference>
<protein>
    <submittedName>
        <fullName evidence="2">Uncharacterized protein</fullName>
    </submittedName>
</protein>
<feature type="region of interest" description="Disordered" evidence="1">
    <location>
        <begin position="95"/>
        <end position="120"/>
    </location>
</feature>
<accession>G8BR37</accession>
<dbReference type="GO" id="GO:0005634">
    <property type="term" value="C:nucleus"/>
    <property type="evidence" value="ECO:0007669"/>
    <property type="project" value="TreeGrafter"/>
</dbReference>
<feature type="region of interest" description="Disordered" evidence="1">
    <location>
        <begin position="183"/>
        <end position="213"/>
    </location>
</feature>
<dbReference type="PANTHER" id="PTHR28164">
    <property type="entry name" value="PROTEIN STB3"/>
    <property type="match status" value="1"/>
</dbReference>
<organism evidence="2 3">
    <name type="scientific">Tetrapisispora phaffii (strain ATCC 24235 / CBS 4417 / NBRC 1672 / NRRL Y-8282 / UCD 70-5)</name>
    <name type="common">Yeast</name>
    <name type="synonym">Fabospora phaffii</name>
    <dbReference type="NCBI Taxonomy" id="1071381"/>
    <lineage>
        <taxon>Eukaryota</taxon>
        <taxon>Fungi</taxon>
        <taxon>Dikarya</taxon>
        <taxon>Ascomycota</taxon>
        <taxon>Saccharomycotina</taxon>
        <taxon>Saccharomycetes</taxon>
        <taxon>Saccharomycetales</taxon>
        <taxon>Saccharomycetaceae</taxon>
        <taxon>Tetrapisispora</taxon>
    </lineage>
</organism>
<dbReference type="GO" id="GO:0000432">
    <property type="term" value="P:positive regulation of transcription from RNA polymerase II promoter by glucose"/>
    <property type="evidence" value="ECO:0007669"/>
    <property type="project" value="TreeGrafter"/>
</dbReference>
<keyword evidence="3" id="KW-1185">Reference proteome</keyword>
<dbReference type="RefSeq" id="XP_003684647.1">
    <property type="nucleotide sequence ID" value="XM_003684599.1"/>
</dbReference>
<dbReference type="OMA" id="FAKIGWG"/>
<evidence type="ECO:0000313" key="3">
    <source>
        <dbReference type="Proteomes" id="UP000005666"/>
    </source>
</evidence>
<dbReference type="PANTHER" id="PTHR28164:SF1">
    <property type="entry name" value="PROTEIN STB3"/>
    <property type="match status" value="1"/>
</dbReference>
<dbReference type="Proteomes" id="UP000005666">
    <property type="component" value="Chromosome 3"/>
</dbReference>
<gene>
    <name evidence="2" type="primary">TPHA0C00560</name>
    <name evidence="2" type="ordered locus">TPHA_0C00560</name>
</gene>
<feature type="compositionally biased region" description="Polar residues" evidence="1">
    <location>
        <begin position="100"/>
        <end position="114"/>
    </location>
</feature>
<dbReference type="HOGENOM" id="CLU_039968_0_0_1"/>
<dbReference type="EMBL" id="HE612858">
    <property type="protein sequence ID" value="CCE62213.1"/>
    <property type="molecule type" value="Genomic_DNA"/>
</dbReference>
<dbReference type="OrthoDB" id="5391991at2759"/>
<feature type="compositionally biased region" description="Low complexity" evidence="1">
    <location>
        <begin position="195"/>
        <end position="209"/>
    </location>
</feature>
<sequence>MSDALEQTSPVTPFVSELLLGRGPLQIRFINTFIAKKYPVFNEYSNSKKRRVLMQILEKGDFSKRIVFKKVGWGEWYAKQLGDVSESEFNRIRDEENKKSNSITASSHLLSPSPTAKAKKLQQKQKSVMNTLYIDENAIVSDDDEDENIMNSSEDENPYIYHHRKPSLNYDILSQKLKSSIKPNNSQIVSKKNSRTWSATATTNSNSKSIRNRRRSSNVIAYNPSATNNNRTESDVEDVAELAPNEKREARMSISKESGIRSTLLSPTPGLINFSTTTNTSVPNSIFSINSPTVSKEQISDTVPRLNERVVLTPKSGSVSGTDTDEEDWANIGAETLRNTYYTQLHSNEASPKPNNELELEIKSNGQRLKNDSDAAILLMSLKS</sequence>
<dbReference type="AlphaFoldDB" id="G8BR37"/>
<dbReference type="GeneID" id="11535196"/>
<dbReference type="Pfam" id="PF10330">
    <property type="entry name" value="Stb3"/>
    <property type="match status" value="1"/>
</dbReference>
<dbReference type="GO" id="GO:0043565">
    <property type="term" value="F:sequence-specific DNA binding"/>
    <property type="evidence" value="ECO:0007669"/>
    <property type="project" value="TreeGrafter"/>
</dbReference>
<dbReference type="KEGG" id="tpf:TPHA_0C00560"/>